<keyword evidence="3 4" id="KW-0687">Ribonucleoprotein</keyword>
<evidence type="ECO:0000256" key="1">
    <source>
        <dbReference type="ARBA" id="ARBA00007197"/>
    </source>
</evidence>
<gene>
    <name evidence="4" type="primary">rplL</name>
    <name evidence="8" type="ORF">UU56_C0010G0023</name>
</gene>
<sequence>MADNNTKQGNEDAEDSEGKEGKNEEKKQESSEPSKPSKPSQPSVKVGKKLEGIIKDIEELSVLELSELVKALEEKFGVTAAVPMAAATAGSAPAAGGEEAASEQTTFNVILTDSGANKISVIKAVREIVPTLGLKETKDLVDAPPKEILTGVNKENAQEAKTKLETAGAKVELK</sequence>
<dbReference type="GO" id="GO:0003729">
    <property type="term" value="F:mRNA binding"/>
    <property type="evidence" value="ECO:0007669"/>
    <property type="project" value="TreeGrafter"/>
</dbReference>
<dbReference type="Proteomes" id="UP000034493">
    <property type="component" value="Unassembled WGS sequence"/>
</dbReference>
<dbReference type="InterPro" id="IPR013823">
    <property type="entry name" value="Ribosomal_bL12_C"/>
</dbReference>
<name>A0A0G0VWP6_9BACT</name>
<dbReference type="Pfam" id="PF00542">
    <property type="entry name" value="Ribosomal_L12"/>
    <property type="match status" value="1"/>
</dbReference>
<comment type="caution">
    <text evidence="8">The sequence shown here is derived from an EMBL/GenBank/DDBJ whole genome shotgun (WGS) entry which is preliminary data.</text>
</comment>
<dbReference type="InterPro" id="IPR008932">
    <property type="entry name" value="Ribosomal_bL12_oligo"/>
</dbReference>
<evidence type="ECO:0000259" key="7">
    <source>
        <dbReference type="Pfam" id="PF16320"/>
    </source>
</evidence>
<evidence type="ECO:0000256" key="4">
    <source>
        <dbReference type="HAMAP-Rule" id="MF_00368"/>
    </source>
</evidence>
<dbReference type="PANTHER" id="PTHR45987:SF4">
    <property type="entry name" value="LARGE RIBOSOMAL SUBUNIT PROTEIN BL12M"/>
    <property type="match status" value="1"/>
</dbReference>
<dbReference type="EMBL" id="LCBC01000010">
    <property type="protein sequence ID" value="KKS04092.1"/>
    <property type="molecule type" value="Genomic_DNA"/>
</dbReference>
<reference evidence="8 9" key="1">
    <citation type="journal article" date="2015" name="Nature">
        <title>rRNA introns, odd ribosomes, and small enigmatic genomes across a large radiation of phyla.</title>
        <authorList>
            <person name="Brown C.T."/>
            <person name="Hug L.A."/>
            <person name="Thomas B.C."/>
            <person name="Sharon I."/>
            <person name="Castelle C.J."/>
            <person name="Singh A."/>
            <person name="Wilkins M.J."/>
            <person name="Williams K.H."/>
            <person name="Banfield J.F."/>
        </authorList>
    </citation>
    <scope>NUCLEOTIDE SEQUENCE [LARGE SCALE GENOMIC DNA]</scope>
</reference>
<keyword evidence="2 4" id="KW-0689">Ribosomal protein</keyword>
<protein>
    <recommendedName>
        <fullName evidence="4">Large ribosomal subunit protein bL12</fullName>
    </recommendedName>
</protein>
<proteinExistence type="inferred from homology"/>
<feature type="domain" description="Large ribosomal subunit protein bL12 C-terminal" evidence="6">
    <location>
        <begin position="107"/>
        <end position="174"/>
    </location>
</feature>
<evidence type="ECO:0000259" key="6">
    <source>
        <dbReference type="Pfam" id="PF00542"/>
    </source>
</evidence>
<dbReference type="Gene3D" id="1.20.5.710">
    <property type="entry name" value="Single helix bin"/>
    <property type="match status" value="1"/>
</dbReference>
<feature type="compositionally biased region" description="Basic and acidic residues" evidence="5">
    <location>
        <begin position="16"/>
        <end position="32"/>
    </location>
</feature>
<dbReference type="SUPFAM" id="SSF54736">
    <property type="entry name" value="ClpS-like"/>
    <property type="match status" value="1"/>
</dbReference>
<dbReference type="InterPro" id="IPR014719">
    <property type="entry name" value="Ribosomal_bL12_C/ClpS-like"/>
</dbReference>
<comment type="similarity">
    <text evidence="1 4">Belongs to the bacterial ribosomal protein bL12 family.</text>
</comment>
<dbReference type="PATRIC" id="fig|1618411.3.peg.677"/>
<dbReference type="SUPFAM" id="SSF48300">
    <property type="entry name" value="Ribosomal protein L7/12, oligomerisation (N-terminal) domain"/>
    <property type="match status" value="1"/>
</dbReference>
<dbReference type="GO" id="GO:0006412">
    <property type="term" value="P:translation"/>
    <property type="evidence" value="ECO:0007669"/>
    <property type="project" value="UniProtKB-UniRule"/>
</dbReference>
<dbReference type="GO" id="GO:0003735">
    <property type="term" value="F:structural constituent of ribosome"/>
    <property type="evidence" value="ECO:0007669"/>
    <property type="project" value="InterPro"/>
</dbReference>
<feature type="compositionally biased region" description="Low complexity" evidence="5">
    <location>
        <begin position="33"/>
        <end position="45"/>
    </location>
</feature>
<dbReference type="GO" id="GO:0022625">
    <property type="term" value="C:cytosolic large ribosomal subunit"/>
    <property type="evidence" value="ECO:0007669"/>
    <property type="project" value="TreeGrafter"/>
</dbReference>
<evidence type="ECO:0000313" key="8">
    <source>
        <dbReference type="EMBL" id="KKS04092.1"/>
    </source>
</evidence>
<comment type="subunit">
    <text evidence="4">Homodimer. Part of the ribosomal stalk of the 50S ribosomal subunit. Forms a multimeric L10(L12)X complex, where L10 forms an elongated spine to which 2 to 4 L12 dimers bind in a sequential fashion. Binds GTP-bound translation factors.</text>
</comment>
<evidence type="ECO:0000256" key="3">
    <source>
        <dbReference type="ARBA" id="ARBA00023274"/>
    </source>
</evidence>
<dbReference type="Gene3D" id="3.30.1390.10">
    <property type="match status" value="1"/>
</dbReference>
<feature type="region of interest" description="Disordered" evidence="5">
    <location>
        <begin position="1"/>
        <end position="48"/>
    </location>
</feature>
<dbReference type="NCBIfam" id="TIGR00855">
    <property type="entry name" value="L12"/>
    <property type="match status" value="1"/>
</dbReference>
<dbReference type="PANTHER" id="PTHR45987">
    <property type="entry name" value="39S RIBOSOMAL PROTEIN L12"/>
    <property type="match status" value="1"/>
</dbReference>
<evidence type="ECO:0000256" key="5">
    <source>
        <dbReference type="SAM" id="MobiDB-lite"/>
    </source>
</evidence>
<feature type="domain" description="Large ribosomal subunit protein bL12 oligomerization" evidence="7">
    <location>
        <begin position="50"/>
        <end position="96"/>
    </location>
</feature>
<dbReference type="InterPro" id="IPR000206">
    <property type="entry name" value="Ribosomal_bL12"/>
</dbReference>
<dbReference type="InterPro" id="IPR036235">
    <property type="entry name" value="Ribosomal_bL12_oligo_N_sf"/>
</dbReference>
<accession>A0A0G0VWP6</accession>
<evidence type="ECO:0000313" key="9">
    <source>
        <dbReference type="Proteomes" id="UP000034493"/>
    </source>
</evidence>
<dbReference type="Pfam" id="PF16320">
    <property type="entry name" value="Ribosomal_L12_N"/>
    <property type="match status" value="1"/>
</dbReference>
<dbReference type="AlphaFoldDB" id="A0A0G0VWP6"/>
<organism evidence="8 9">
    <name type="scientific">Candidatus Curtissbacteria bacterium GW2011_GWA2_41_24</name>
    <dbReference type="NCBI Taxonomy" id="1618411"/>
    <lineage>
        <taxon>Bacteria</taxon>
        <taxon>Candidatus Curtissiibacteriota</taxon>
    </lineage>
</organism>
<evidence type="ECO:0000256" key="2">
    <source>
        <dbReference type="ARBA" id="ARBA00022980"/>
    </source>
</evidence>
<dbReference type="HAMAP" id="MF_00368">
    <property type="entry name" value="Ribosomal_bL12"/>
    <property type="match status" value="1"/>
</dbReference>
<comment type="function">
    <text evidence="4">Forms part of the ribosomal stalk which helps the ribosome interact with GTP-bound translation factors. Is thus essential for accurate translation.</text>
</comment>
<dbReference type="FunFam" id="3.30.1390.10:FF:000001">
    <property type="entry name" value="50S ribosomal protein L7/L12"/>
    <property type="match status" value="1"/>
</dbReference>